<keyword evidence="1" id="KW-0732">Signal</keyword>
<proteinExistence type="predicted"/>
<protein>
    <submittedName>
        <fullName evidence="2">Uncharacterized protein</fullName>
    </submittedName>
</protein>
<organism evidence="2">
    <name type="scientific">Solanum lycopersicum</name>
    <name type="common">Tomato</name>
    <name type="synonym">Lycopersicon esculentum</name>
    <dbReference type="NCBI Taxonomy" id="4081"/>
    <lineage>
        <taxon>Eukaryota</taxon>
        <taxon>Viridiplantae</taxon>
        <taxon>Streptophyta</taxon>
        <taxon>Embryophyta</taxon>
        <taxon>Tracheophyta</taxon>
        <taxon>Spermatophyta</taxon>
        <taxon>Magnoliopsida</taxon>
        <taxon>eudicotyledons</taxon>
        <taxon>Gunneridae</taxon>
        <taxon>Pentapetalae</taxon>
        <taxon>asterids</taxon>
        <taxon>lamiids</taxon>
        <taxon>Solanales</taxon>
        <taxon>Solanaceae</taxon>
        <taxon>Solanoideae</taxon>
        <taxon>Solaneae</taxon>
        <taxon>Solanum</taxon>
        <taxon>Solanum subgen. Lycopersicon</taxon>
    </lineage>
</organism>
<dbReference type="InParanoid" id="A0A3Q7F7S7"/>
<feature type="chain" id="PRO_5018634557" evidence="1">
    <location>
        <begin position="20"/>
        <end position="180"/>
    </location>
</feature>
<accession>A0A3Q7F7S7</accession>
<dbReference type="AlphaFoldDB" id="A0A3Q7F7S7"/>
<keyword evidence="3" id="KW-1185">Reference proteome</keyword>
<reference evidence="2" key="2">
    <citation type="submission" date="2019-01" db="UniProtKB">
        <authorList>
            <consortium name="EnsemblPlants"/>
        </authorList>
    </citation>
    <scope>IDENTIFICATION</scope>
    <source>
        <strain evidence="2">cv. Heinz 1706</strain>
    </source>
</reference>
<evidence type="ECO:0000256" key="1">
    <source>
        <dbReference type="SAM" id="SignalP"/>
    </source>
</evidence>
<name>A0A3Q7F7S7_SOLLC</name>
<dbReference type="PaxDb" id="4081-Solyc02g086020.1.1"/>
<dbReference type="Proteomes" id="UP000004994">
    <property type="component" value="Chromosome 2"/>
</dbReference>
<dbReference type="EnsemblPlants" id="Solyc02g086020.1.1">
    <property type="protein sequence ID" value="Solyc02g086020.1.1.1"/>
    <property type="gene ID" value="Solyc02g086020.1"/>
</dbReference>
<dbReference type="Gramene" id="Solyc02g086020.1.1">
    <property type="protein sequence ID" value="Solyc02g086020.1.1.1"/>
    <property type="gene ID" value="Solyc02g086020.1"/>
</dbReference>
<evidence type="ECO:0000313" key="3">
    <source>
        <dbReference type="Proteomes" id="UP000004994"/>
    </source>
</evidence>
<reference evidence="2" key="1">
    <citation type="journal article" date="2012" name="Nature">
        <title>The tomato genome sequence provides insights into fleshy fruit evolution.</title>
        <authorList>
            <consortium name="Tomato Genome Consortium"/>
        </authorList>
    </citation>
    <scope>NUCLEOTIDE SEQUENCE [LARGE SCALE GENOMIC DNA]</scope>
    <source>
        <strain evidence="2">cv. Heinz 1706</strain>
    </source>
</reference>
<dbReference type="OMA" id="MEWIWEL"/>
<evidence type="ECO:0000313" key="2">
    <source>
        <dbReference type="EnsemblPlants" id="Solyc02g086020.1.1.1"/>
    </source>
</evidence>
<sequence length="180" mass="20669">MFPPFLFLLLSIVTGPVIDEGGVEEVRLGAKIVSEVKLEIDNVEEELKRKLEKSTSDEILPLDIKDYEELGLIIYLGELGDSSYENIDLDFDSIFPDFFPEDDEAKSMEITPYVEPVESVSPTFSSLMEIEKWIEIPPPEEFIFGGEESFAAGADFDFEGMEWIWELYSTFDEEFLFYNL</sequence>
<feature type="signal peptide" evidence="1">
    <location>
        <begin position="1"/>
        <end position="19"/>
    </location>
</feature>